<dbReference type="InterPro" id="IPR016024">
    <property type="entry name" value="ARM-type_fold"/>
</dbReference>
<organism evidence="2 3">
    <name type="scientific">Streblomastix strix</name>
    <dbReference type="NCBI Taxonomy" id="222440"/>
    <lineage>
        <taxon>Eukaryota</taxon>
        <taxon>Metamonada</taxon>
        <taxon>Preaxostyla</taxon>
        <taxon>Oxymonadida</taxon>
        <taxon>Streblomastigidae</taxon>
        <taxon>Streblomastix</taxon>
    </lineage>
</organism>
<comment type="caution">
    <text evidence="2">The sequence shown here is derived from an EMBL/GenBank/DDBJ whole genome shotgun (WGS) entry which is preliminary data.</text>
</comment>
<feature type="region of interest" description="Disordered" evidence="1">
    <location>
        <begin position="605"/>
        <end position="628"/>
    </location>
</feature>
<dbReference type="AlphaFoldDB" id="A0A5J4VGZ5"/>
<evidence type="ECO:0000313" key="2">
    <source>
        <dbReference type="EMBL" id="KAA6381694.1"/>
    </source>
</evidence>
<protein>
    <submittedName>
        <fullName evidence="2">Uncharacterized protein</fullName>
    </submittedName>
</protein>
<gene>
    <name evidence="2" type="ORF">EZS28_022778</name>
</gene>
<name>A0A5J4VGZ5_9EUKA</name>
<dbReference type="Proteomes" id="UP000324800">
    <property type="component" value="Unassembled WGS sequence"/>
</dbReference>
<sequence>MLAIQRLEVVEIRFDESNQKELVVLLTKIKKKLVQSVGKTDAFEEGEIADGLRVKEALIKRLSQLLLVPFNQKSLVLEILFKLFDSFDCSGTIQWVLPTFLERLKPISKFFYNINDDVYNEAIISYLIVSRGSDDELRDYSNVIAEIIITSTQNACNKAKEAGCKIAANIASRHLMNQSSEKQIVFALAESFTKARNLASIKVECLQALSEIIKIETVYDESIGRVIQEKVLHSAFDSNYLVKQSLAELISVGLCISDVRKDWGQILVQPLLSLLDDKLNEVSLKAQSISEQWGKSFQQDGFIKEKQLPELESSEQIDKIWTFTTEKLKQEQELIQIKEQEKNNAQLNVKKQEPVSNRQLGGGIRALLSKQSSSAQKTQQPITEPYLMPFIHRPSSEARNAVYIHIQHVMNSIRIELDTPDETRREHGLGLLRMLLLFCDVNFKKFLPEAVLLLHKQMIQPRIDKSHRNGEYCCALIGLFFTPDAYVPSLVRERPSNVLFETLIPIIQYSPVNTLLELDIQNNKETNSGNIETHEKQFSFLIRVLCGLCDELHLMGRIDTKESIEYGGLHPCLYQPQQFTQSLPPTQTNLLASLIPLAQKQNRSLNASNSDQRQRSQIQQLSSNDDSSSDNAFRLLCMLIDKCSSALSHDEKQMVFELLLRLTATEDLQQPKQVLWQIPLSFHSNNLNVWFPRLFTLMDDDKPSAGTRLSSLSFMQLILNGTKSGQINGIQLDGENLSDIQRNIFDRLDDVLLIKVVAFETLDLVTSLMSTQEVNNHVLTYEMLLHHLGDSRQDVGQVILRTIKSIASRMNQKTVTRFKGMVEERTIKYAGMELMKDLFDYLSEIETGKQECQ</sequence>
<accession>A0A5J4VGZ5</accession>
<dbReference type="SUPFAM" id="SSF48371">
    <property type="entry name" value="ARM repeat"/>
    <property type="match status" value="1"/>
</dbReference>
<reference evidence="2 3" key="1">
    <citation type="submission" date="2019-03" db="EMBL/GenBank/DDBJ databases">
        <title>Single cell metagenomics reveals metabolic interactions within the superorganism composed of flagellate Streblomastix strix and complex community of Bacteroidetes bacteria on its surface.</title>
        <authorList>
            <person name="Treitli S.C."/>
            <person name="Kolisko M."/>
            <person name="Husnik F."/>
            <person name="Keeling P."/>
            <person name="Hampl V."/>
        </authorList>
    </citation>
    <scope>NUCLEOTIDE SEQUENCE [LARGE SCALE GENOMIC DNA]</scope>
    <source>
        <strain evidence="2">ST1C</strain>
    </source>
</reference>
<evidence type="ECO:0000256" key="1">
    <source>
        <dbReference type="SAM" id="MobiDB-lite"/>
    </source>
</evidence>
<dbReference type="InterPro" id="IPR052623">
    <property type="entry name" value="DAAF5"/>
</dbReference>
<dbReference type="PANTHER" id="PTHR16216:SF2">
    <property type="entry name" value="DYNEIN AXONEMAL ASSEMBLY FACTOR 5"/>
    <property type="match status" value="1"/>
</dbReference>
<evidence type="ECO:0000313" key="3">
    <source>
        <dbReference type="Proteomes" id="UP000324800"/>
    </source>
</evidence>
<dbReference type="PANTHER" id="PTHR16216">
    <property type="entry name" value="DYNEIN ASSEMBLY FACTOR 5, AXONEMAL"/>
    <property type="match status" value="1"/>
</dbReference>
<dbReference type="EMBL" id="SNRW01007178">
    <property type="protein sequence ID" value="KAA6381694.1"/>
    <property type="molecule type" value="Genomic_DNA"/>
</dbReference>
<feature type="compositionally biased region" description="Low complexity" evidence="1">
    <location>
        <begin position="608"/>
        <end position="628"/>
    </location>
</feature>
<proteinExistence type="predicted"/>